<dbReference type="GO" id="GO:0006313">
    <property type="term" value="P:DNA transposition"/>
    <property type="evidence" value="ECO:0007669"/>
    <property type="project" value="InterPro"/>
</dbReference>
<keyword evidence="3" id="KW-1185">Reference proteome</keyword>
<dbReference type="AlphaFoldDB" id="A0A5B8G5R7"/>
<dbReference type="Pfam" id="PF03567">
    <property type="entry name" value="Sulfotransfer_2"/>
    <property type="match status" value="1"/>
</dbReference>
<geneLocation type="plasmid" evidence="3">
    <name>pd4m1d</name>
</geneLocation>
<feature type="region of interest" description="Disordered" evidence="1">
    <location>
        <begin position="286"/>
        <end position="312"/>
    </location>
</feature>
<dbReference type="GO" id="GO:0003677">
    <property type="term" value="F:DNA binding"/>
    <property type="evidence" value="ECO:0007669"/>
    <property type="project" value="InterPro"/>
</dbReference>
<name>A0A5B8G5R7_9RHOB</name>
<gene>
    <name evidence="2" type="ORF">FDP22_22765</name>
</gene>
<proteinExistence type="predicted"/>
<dbReference type="InterPro" id="IPR002514">
    <property type="entry name" value="Transposase_8"/>
</dbReference>
<dbReference type="GO" id="GO:0004803">
    <property type="term" value="F:transposase activity"/>
    <property type="evidence" value="ECO:0007669"/>
    <property type="project" value="InterPro"/>
</dbReference>
<dbReference type="Proteomes" id="UP000305888">
    <property type="component" value="Plasmid pD4M1D"/>
</dbReference>
<dbReference type="RefSeq" id="WP_138579300.1">
    <property type="nucleotide sequence ID" value="NZ_CP040822.1"/>
</dbReference>
<sequence>MAGRRYTAGEIGAKLAEAAGLVAAGLPHAEVARRIGVSPQTYARWRGRDARPAPRAPSLCPPPVPAADQSRAVAATRRAFPGHFPDAAAAAGFLFQVILPPSRRWGFISVGKNASSTTLRLLFRAEFGCDMTVQATPAHDINPAAALHMLVEHGVFTRAAWQGLSAPDLLGARGPGERICVVREPFDRAVSGFRYLCRSHRARSLWFARDRFRMNAALGFDWSRHPDTAEGFRLFLRYIAWQVETEGRDAVDAHWRPQATFIKPEVFRPTLTGRMEDMAGYCRSLSERLGGPPPDTDIRENRQPDPQQALRTDREARRLCEALYAIDYEAFGY</sequence>
<evidence type="ECO:0000313" key="2">
    <source>
        <dbReference type="EMBL" id="QDL94702.1"/>
    </source>
</evidence>
<keyword evidence="2" id="KW-0614">Plasmid</keyword>
<organism evidence="2 3">
    <name type="scientific">Paroceanicella profunda</name>
    <dbReference type="NCBI Taxonomy" id="2579971"/>
    <lineage>
        <taxon>Bacteria</taxon>
        <taxon>Pseudomonadati</taxon>
        <taxon>Pseudomonadota</taxon>
        <taxon>Alphaproteobacteria</taxon>
        <taxon>Rhodobacterales</taxon>
        <taxon>Paracoccaceae</taxon>
        <taxon>Paroceanicella</taxon>
    </lineage>
</organism>
<dbReference type="OrthoDB" id="1407035at2"/>
<protein>
    <submittedName>
        <fullName evidence="2">Transposase</fullName>
    </submittedName>
</protein>
<dbReference type="EMBL" id="CP040822">
    <property type="protein sequence ID" value="QDL94702.1"/>
    <property type="molecule type" value="Genomic_DNA"/>
</dbReference>
<reference evidence="2 3" key="1">
    <citation type="submission" date="2019-06" db="EMBL/GenBank/DDBJ databases">
        <title>Genome sequence of Rhodobacteraceae bacterium D4M1.</title>
        <authorList>
            <person name="Cao J."/>
        </authorList>
    </citation>
    <scope>NUCLEOTIDE SEQUENCE [LARGE SCALE GENOMIC DNA]</scope>
    <source>
        <strain evidence="2 3">D4M1</strain>
        <plasmid evidence="3">pd4m1d</plasmid>
    </source>
</reference>
<evidence type="ECO:0000256" key="1">
    <source>
        <dbReference type="SAM" id="MobiDB-lite"/>
    </source>
</evidence>
<dbReference type="InterPro" id="IPR005331">
    <property type="entry name" value="Sulfotransferase"/>
</dbReference>
<dbReference type="GO" id="GO:0016020">
    <property type="term" value="C:membrane"/>
    <property type="evidence" value="ECO:0007669"/>
    <property type="project" value="InterPro"/>
</dbReference>
<accession>A0A5B8G5R7</accession>
<dbReference type="Pfam" id="PF01527">
    <property type="entry name" value="HTH_Tnp_1"/>
    <property type="match status" value="1"/>
</dbReference>
<dbReference type="KEGG" id="ppru:FDP22_22765"/>
<dbReference type="GO" id="GO:0008146">
    <property type="term" value="F:sulfotransferase activity"/>
    <property type="evidence" value="ECO:0007669"/>
    <property type="project" value="InterPro"/>
</dbReference>
<evidence type="ECO:0000313" key="3">
    <source>
        <dbReference type="Proteomes" id="UP000305888"/>
    </source>
</evidence>